<comment type="caution">
    <text evidence="7">The sequence shown here is derived from an EMBL/GenBank/DDBJ whole genome shotgun (WGS) entry which is preliminary data.</text>
</comment>
<name>A0A4R2EP07_9BACT</name>
<feature type="domain" description="Nitroreductase" evidence="6">
    <location>
        <begin position="15"/>
        <end position="68"/>
    </location>
</feature>
<dbReference type="SUPFAM" id="SSF55469">
    <property type="entry name" value="FMN-dependent nitroreductase-like"/>
    <property type="match status" value="1"/>
</dbReference>
<dbReference type="GO" id="GO:0016491">
    <property type="term" value="F:oxidoreductase activity"/>
    <property type="evidence" value="ECO:0007669"/>
    <property type="project" value="UniProtKB-KW"/>
</dbReference>
<comment type="cofactor">
    <cofactor evidence="1">
        <name>FMN</name>
        <dbReference type="ChEBI" id="CHEBI:58210"/>
    </cofactor>
</comment>
<proteinExistence type="inferred from homology"/>
<evidence type="ECO:0000259" key="6">
    <source>
        <dbReference type="Pfam" id="PF00881"/>
    </source>
</evidence>
<dbReference type="Gene3D" id="3.40.109.10">
    <property type="entry name" value="NADH Oxidase"/>
    <property type="match status" value="1"/>
</dbReference>
<keyword evidence="4" id="KW-0288">FMN</keyword>
<feature type="domain" description="Nitroreductase" evidence="6">
    <location>
        <begin position="70"/>
        <end position="156"/>
    </location>
</feature>
<evidence type="ECO:0000313" key="7">
    <source>
        <dbReference type="EMBL" id="TCN70491.1"/>
    </source>
</evidence>
<comment type="similarity">
    <text evidence="2">Belongs to the nitroreductase family.</text>
</comment>
<evidence type="ECO:0000256" key="2">
    <source>
        <dbReference type="ARBA" id="ARBA00007118"/>
    </source>
</evidence>
<gene>
    <name evidence="7" type="ORF">CLV25_1035</name>
</gene>
<dbReference type="PANTHER" id="PTHR43673">
    <property type="entry name" value="NAD(P)H NITROREDUCTASE YDGI-RELATED"/>
    <property type="match status" value="1"/>
</dbReference>
<accession>A0A4R2EP07</accession>
<organism evidence="7 8">
    <name type="scientific">Acetobacteroides hydrogenigenes</name>
    <dbReference type="NCBI Taxonomy" id="979970"/>
    <lineage>
        <taxon>Bacteria</taxon>
        <taxon>Pseudomonadati</taxon>
        <taxon>Bacteroidota</taxon>
        <taxon>Bacteroidia</taxon>
        <taxon>Bacteroidales</taxon>
        <taxon>Rikenellaceae</taxon>
        <taxon>Acetobacteroides</taxon>
    </lineage>
</organism>
<reference evidence="7 8" key="1">
    <citation type="submission" date="2019-03" db="EMBL/GenBank/DDBJ databases">
        <title>Genomic Encyclopedia of Archaeal and Bacterial Type Strains, Phase II (KMG-II): from individual species to whole genera.</title>
        <authorList>
            <person name="Goeker M."/>
        </authorList>
    </citation>
    <scope>NUCLEOTIDE SEQUENCE [LARGE SCALE GENOMIC DNA]</scope>
    <source>
        <strain evidence="7 8">RL-C</strain>
    </source>
</reference>
<evidence type="ECO:0000256" key="1">
    <source>
        <dbReference type="ARBA" id="ARBA00001917"/>
    </source>
</evidence>
<dbReference type="Pfam" id="PF00881">
    <property type="entry name" value="Nitroreductase"/>
    <property type="match status" value="2"/>
</dbReference>
<dbReference type="AlphaFoldDB" id="A0A4R2EP07"/>
<dbReference type="Proteomes" id="UP000294830">
    <property type="component" value="Unassembled WGS sequence"/>
</dbReference>
<sequence length="177" mass="19858">MNHLNPYKMNFLELVKHRASVRSFSERAVEAKTLEYILECARLAPSAVNYQPWRFFVVSSAEAKKALQRCYNREWFTSAPLYILACGDSGKSWKRGSDGKDHLDIDVAIAVEHICLAAAEQGLGTCWVCNFDAALCSQELRLPENLIPVAIIPLGYPAGEVERRGSRKDIEEIVAEL</sequence>
<keyword evidence="5" id="KW-0560">Oxidoreductase</keyword>
<evidence type="ECO:0000256" key="5">
    <source>
        <dbReference type="ARBA" id="ARBA00023002"/>
    </source>
</evidence>
<dbReference type="CDD" id="cd20609">
    <property type="entry name" value="nitroreductase"/>
    <property type="match status" value="1"/>
</dbReference>
<evidence type="ECO:0000313" key="8">
    <source>
        <dbReference type="Proteomes" id="UP000294830"/>
    </source>
</evidence>
<dbReference type="InterPro" id="IPR029479">
    <property type="entry name" value="Nitroreductase"/>
</dbReference>
<dbReference type="EMBL" id="SLWB01000003">
    <property type="protein sequence ID" value="TCN70491.1"/>
    <property type="molecule type" value="Genomic_DNA"/>
</dbReference>
<keyword evidence="8" id="KW-1185">Reference proteome</keyword>
<evidence type="ECO:0000256" key="3">
    <source>
        <dbReference type="ARBA" id="ARBA00022630"/>
    </source>
</evidence>
<protein>
    <submittedName>
        <fullName evidence="7">Nitroreductase</fullName>
    </submittedName>
</protein>
<dbReference type="InterPro" id="IPR000415">
    <property type="entry name" value="Nitroreductase-like"/>
</dbReference>
<evidence type="ECO:0000256" key="4">
    <source>
        <dbReference type="ARBA" id="ARBA00022643"/>
    </source>
</evidence>
<keyword evidence="3" id="KW-0285">Flavoprotein</keyword>
<dbReference type="PANTHER" id="PTHR43673:SF2">
    <property type="entry name" value="NITROREDUCTASE"/>
    <property type="match status" value="1"/>
</dbReference>